<feature type="signal peptide" evidence="1">
    <location>
        <begin position="1"/>
        <end position="20"/>
    </location>
</feature>
<dbReference type="InterPro" id="IPR015305">
    <property type="entry name" value="DUF1961"/>
</dbReference>
<dbReference type="InterPro" id="IPR013320">
    <property type="entry name" value="ConA-like_dom_sf"/>
</dbReference>
<dbReference type="SUPFAM" id="SSF49899">
    <property type="entry name" value="Concanavalin A-like lectins/glucanases"/>
    <property type="match status" value="1"/>
</dbReference>
<dbReference type="KEGG" id="asag:FGM00_05370"/>
<dbReference type="Pfam" id="PF09224">
    <property type="entry name" value="DUF1961"/>
    <property type="match status" value="1"/>
</dbReference>
<feature type="chain" id="PRO_5022747793" evidence="1">
    <location>
        <begin position="21"/>
        <end position="272"/>
    </location>
</feature>
<evidence type="ECO:0000313" key="2">
    <source>
        <dbReference type="EMBL" id="QCW99560.1"/>
    </source>
</evidence>
<accession>A0A5B7SRD6</accession>
<dbReference type="GO" id="GO:0005975">
    <property type="term" value="P:carbohydrate metabolic process"/>
    <property type="evidence" value="ECO:0007669"/>
    <property type="project" value="UniProtKB-ARBA"/>
</dbReference>
<dbReference type="Gene3D" id="2.60.120.200">
    <property type="match status" value="1"/>
</dbReference>
<protein>
    <submittedName>
        <fullName evidence="2">DUF1961 family protein</fullName>
    </submittedName>
</protein>
<reference evidence="2 3" key="1">
    <citation type="submission" date="2019-05" db="EMBL/GenBank/DDBJ databases">
        <title>Genome sequencing of F202Z8.</title>
        <authorList>
            <person name="Kwon Y.M."/>
        </authorList>
    </citation>
    <scope>NUCLEOTIDE SEQUENCE [LARGE SCALE GENOMIC DNA]</scope>
    <source>
        <strain evidence="2 3">F202Z8</strain>
    </source>
</reference>
<dbReference type="EMBL" id="CP040710">
    <property type="protein sequence ID" value="QCW99560.1"/>
    <property type="molecule type" value="Genomic_DNA"/>
</dbReference>
<dbReference type="OrthoDB" id="9787610at2"/>
<proteinExistence type="predicted"/>
<keyword evidence="1" id="KW-0732">Signal</keyword>
<evidence type="ECO:0000313" key="3">
    <source>
        <dbReference type="Proteomes" id="UP000310017"/>
    </source>
</evidence>
<name>A0A5B7SRD6_9FLAO</name>
<sequence length="272" mass="31683">MKKLFLQLSLLAVLPFFIQGQDVEPLEEKFQVNNTDDNWVAQLEDTGTEDWQKHWFLDGEIATVDTTEDGMHLQAGPEKGNDAHHAVLWTKKSFEGDVKITYEYTKTDTLDQYVNILYIQATGIENDPFTKDIFDWRVLRAVPKMSSYFRYMNAFHISYAAFSKEERRQYVRARRYPVTAQRTFKETMITPSYDNEVGTIKDGVTYSITAIKTKDHLFFKVDGDGRAKIFSWNISHEKKIGEGRIGFRNMFARCALYKNVKIYTTSDLRSQD</sequence>
<evidence type="ECO:0000256" key="1">
    <source>
        <dbReference type="SAM" id="SignalP"/>
    </source>
</evidence>
<dbReference type="RefSeq" id="WP_138851913.1">
    <property type="nucleotide sequence ID" value="NZ_CP040710.1"/>
</dbReference>
<dbReference type="AlphaFoldDB" id="A0A5B7SRD6"/>
<dbReference type="Proteomes" id="UP000310017">
    <property type="component" value="Chromosome"/>
</dbReference>
<gene>
    <name evidence="2" type="ORF">FGM00_05370</name>
</gene>
<dbReference type="GO" id="GO:0004553">
    <property type="term" value="F:hydrolase activity, hydrolyzing O-glycosyl compounds"/>
    <property type="evidence" value="ECO:0007669"/>
    <property type="project" value="UniProtKB-ARBA"/>
</dbReference>
<organism evidence="2 3">
    <name type="scientific">Aggregatimonas sangjinii</name>
    <dbReference type="NCBI Taxonomy" id="2583587"/>
    <lineage>
        <taxon>Bacteria</taxon>
        <taxon>Pseudomonadati</taxon>
        <taxon>Bacteroidota</taxon>
        <taxon>Flavobacteriia</taxon>
        <taxon>Flavobacteriales</taxon>
        <taxon>Flavobacteriaceae</taxon>
        <taxon>Aggregatimonas</taxon>
    </lineage>
</organism>
<keyword evidence="3" id="KW-1185">Reference proteome</keyword>